<keyword evidence="12" id="KW-0539">Nucleus</keyword>
<keyword evidence="13" id="KW-0131">Cell cycle</keyword>
<evidence type="ECO:0000256" key="16">
    <source>
        <dbReference type="ARBA" id="ARBA00067900"/>
    </source>
</evidence>
<evidence type="ECO:0000256" key="5">
    <source>
        <dbReference type="ARBA" id="ARBA00022618"/>
    </source>
</evidence>
<evidence type="ECO:0000313" key="18">
    <source>
        <dbReference type="EMBL" id="EDO33670.1"/>
    </source>
</evidence>
<gene>
    <name evidence="18" type="ORF">NEMVEDRAFT_v1g128876</name>
</gene>
<dbReference type="CDD" id="cd00201">
    <property type="entry name" value="WW"/>
    <property type="match status" value="1"/>
</dbReference>
<evidence type="ECO:0000256" key="7">
    <source>
        <dbReference type="ARBA" id="ARBA00022776"/>
    </source>
</evidence>
<name>A7SRJ4_NEMVE</name>
<keyword evidence="6" id="KW-0227">DNA damage</keyword>
<evidence type="ECO:0000256" key="14">
    <source>
        <dbReference type="ARBA" id="ARBA00056906"/>
    </source>
</evidence>
<comment type="function">
    <text evidence="14">Plays a role in microtubule organization and/or maintenance for the formation of primary cilia (PC), a microtubule-based structure that protrudes from the surface of epithelial cells. Plays a critical role in G2/M checkpoint and nuclear divisions. A key player in the DNA damage-activated ATR/ATM signaling cascade since it is required for the proper phosphorylation of H2AX, RPA, CHEK2 and CHEK1. Plays a critical role in chromosome segregation, acting as a mediator required for the maintenance of genomic stability through modulation of MDC1, RPA and CHEK1.</text>
</comment>
<feature type="domain" description="WW" evidence="17">
    <location>
        <begin position="50"/>
        <end position="83"/>
    </location>
</feature>
<keyword evidence="19" id="KW-1185">Reference proteome</keyword>
<dbReference type="InterPro" id="IPR036020">
    <property type="entry name" value="WW_dom_sf"/>
</dbReference>
<dbReference type="FunFam" id="3.30.1470.10:FF:000001">
    <property type="entry name" value="Centrosomal protein of 164 kDa"/>
    <property type="match status" value="1"/>
</dbReference>
<evidence type="ECO:0000259" key="17">
    <source>
        <dbReference type="PROSITE" id="PS50020"/>
    </source>
</evidence>
<dbReference type="eggNOG" id="ENOG502QR4A">
    <property type="taxonomic scope" value="Eukaryota"/>
</dbReference>
<dbReference type="InterPro" id="IPR053233">
    <property type="entry name" value="ABRA-related"/>
</dbReference>
<keyword evidence="3" id="KW-0963">Cytoplasm</keyword>
<dbReference type="STRING" id="45351.A7SRJ4"/>
<dbReference type="GO" id="GO:0051301">
    <property type="term" value="P:cell division"/>
    <property type="evidence" value="ECO:0007669"/>
    <property type="project" value="UniProtKB-KW"/>
</dbReference>
<evidence type="ECO:0000256" key="4">
    <source>
        <dbReference type="ARBA" id="ARBA00022553"/>
    </source>
</evidence>
<feature type="non-terminal residue" evidence="18">
    <location>
        <position position="109"/>
    </location>
</feature>
<dbReference type="KEGG" id="nve:5504897"/>
<dbReference type="InParanoid" id="A7SRJ4"/>
<evidence type="ECO:0000256" key="6">
    <source>
        <dbReference type="ARBA" id="ARBA00022763"/>
    </source>
</evidence>
<dbReference type="GO" id="GO:0030030">
    <property type="term" value="P:cell projection organization"/>
    <property type="evidence" value="ECO:0007669"/>
    <property type="project" value="UniProtKB-KW"/>
</dbReference>
<evidence type="ECO:0000256" key="12">
    <source>
        <dbReference type="ARBA" id="ARBA00023242"/>
    </source>
</evidence>
<evidence type="ECO:0000256" key="2">
    <source>
        <dbReference type="ARBA" id="ARBA00004123"/>
    </source>
</evidence>
<keyword evidence="5" id="KW-0132">Cell division</keyword>
<evidence type="ECO:0000256" key="13">
    <source>
        <dbReference type="ARBA" id="ARBA00023306"/>
    </source>
</evidence>
<dbReference type="GO" id="GO:0005634">
    <property type="term" value="C:nucleus"/>
    <property type="evidence" value="ECO:0007669"/>
    <property type="project" value="UniProtKB-SubCell"/>
</dbReference>
<dbReference type="Pfam" id="PF00397">
    <property type="entry name" value="WW"/>
    <property type="match status" value="1"/>
</dbReference>
<evidence type="ECO:0000256" key="8">
    <source>
        <dbReference type="ARBA" id="ARBA00022794"/>
    </source>
</evidence>
<keyword evidence="11" id="KW-0206">Cytoskeleton</keyword>
<reference evidence="18 19" key="1">
    <citation type="journal article" date="2007" name="Science">
        <title>Sea anemone genome reveals ancestral eumetazoan gene repertoire and genomic organization.</title>
        <authorList>
            <person name="Putnam N.H."/>
            <person name="Srivastava M."/>
            <person name="Hellsten U."/>
            <person name="Dirks B."/>
            <person name="Chapman J."/>
            <person name="Salamov A."/>
            <person name="Terry A."/>
            <person name="Shapiro H."/>
            <person name="Lindquist E."/>
            <person name="Kapitonov V.V."/>
            <person name="Jurka J."/>
            <person name="Genikhovich G."/>
            <person name="Grigoriev I.V."/>
            <person name="Lucas S.M."/>
            <person name="Steele R.E."/>
            <person name="Finnerty J.R."/>
            <person name="Technau U."/>
            <person name="Martindale M.Q."/>
            <person name="Rokhsar D.S."/>
        </authorList>
    </citation>
    <scope>NUCLEOTIDE SEQUENCE [LARGE SCALE GENOMIC DNA]</scope>
    <source>
        <strain evidence="19">CH2 X CH6</strain>
    </source>
</reference>
<dbReference type="Gene3D" id="3.30.1470.10">
    <property type="entry name" value="Photosystem I PsaD, reaction center subunit II"/>
    <property type="match status" value="1"/>
</dbReference>
<keyword evidence="4" id="KW-0597">Phosphoprotein</keyword>
<evidence type="ECO:0000256" key="1">
    <source>
        <dbReference type="ARBA" id="ARBA00004114"/>
    </source>
</evidence>
<keyword evidence="8" id="KW-0970">Cilium biogenesis/degradation</keyword>
<evidence type="ECO:0000256" key="15">
    <source>
        <dbReference type="ARBA" id="ARBA00061715"/>
    </source>
</evidence>
<evidence type="ECO:0000313" key="19">
    <source>
        <dbReference type="Proteomes" id="UP000001593"/>
    </source>
</evidence>
<dbReference type="PANTHER" id="PTHR21715:SF0">
    <property type="entry name" value="RH04127P"/>
    <property type="match status" value="1"/>
</dbReference>
<protein>
    <recommendedName>
        <fullName evidence="16">Centrosomal protein of 164 kDa</fullName>
    </recommendedName>
</protein>
<proteinExistence type="predicted"/>
<dbReference type="SMART" id="SM00456">
    <property type="entry name" value="WW"/>
    <property type="match status" value="1"/>
</dbReference>
<keyword evidence="10" id="KW-0234">DNA repair</keyword>
<evidence type="ECO:0000256" key="9">
    <source>
        <dbReference type="ARBA" id="ARBA00023054"/>
    </source>
</evidence>
<keyword evidence="7" id="KW-0498">Mitosis</keyword>
<dbReference type="InterPro" id="IPR001202">
    <property type="entry name" value="WW_dom"/>
</dbReference>
<comment type="subunit">
    <text evidence="15">Interacts (via N-terminus) with ATRIP. Interacts with ATM, ATR and MDC1. Interacts with XPA (via N-terminus) upon UV irradiation. Interacts with CEP83, CCDC92, TTBK2, DVL3, NPHP3 and weakly with NPHP4. Interacts with DZIP1.</text>
</comment>
<evidence type="ECO:0000256" key="11">
    <source>
        <dbReference type="ARBA" id="ARBA00023212"/>
    </source>
</evidence>
<dbReference type="PROSITE" id="PS50020">
    <property type="entry name" value="WW_DOMAIN_2"/>
    <property type="match status" value="1"/>
</dbReference>
<dbReference type="GO" id="GO:0006281">
    <property type="term" value="P:DNA repair"/>
    <property type="evidence" value="ECO:0007669"/>
    <property type="project" value="UniProtKB-KW"/>
</dbReference>
<accession>A7SRJ4</accession>
<dbReference type="AlphaFoldDB" id="A7SRJ4"/>
<dbReference type="PANTHER" id="PTHR21715">
    <property type="entry name" value="RH04127P"/>
    <property type="match status" value="1"/>
</dbReference>
<dbReference type="SUPFAM" id="SSF51045">
    <property type="entry name" value="WW domain"/>
    <property type="match status" value="1"/>
</dbReference>
<dbReference type="GO" id="GO:0097539">
    <property type="term" value="C:ciliary transition fiber"/>
    <property type="evidence" value="ECO:0007669"/>
    <property type="project" value="UniProtKB-ARBA"/>
</dbReference>
<dbReference type="GO" id="GO:0005814">
    <property type="term" value="C:centriole"/>
    <property type="evidence" value="ECO:0007669"/>
    <property type="project" value="UniProtKB-SubCell"/>
</dbReference>
<keyword evidence="9" id="KW-0175">Coiled coil</keyword>
<dbReference type="OMA" id="DLMWIAK"/>
<dbReference type="Proteomes" id="UP000001593">
    <property type="component" value="Unassembled WGS sequence"/>
</dbReference>
<evidence type="ECO:0000256" key="3">
    <source>
        <dbReference type="ARBA" id="ARBA00022490"/>
    </source>
</evidence>
<dbReference type="EMBL" id="DS469763">
    <property type="protein sequence ID" value="EDO33670.1"/>
    <property type="molecule type" value="Genomic_DNA"/>
</dbReference>
<dbReference type="PhylomeDB" id="A7SRJ4"/>
<comment type="subcellular location">
    <subcellularLocation>
        <location evidence="1">Cytoplasm</location>
        <location evidence="1">Cytoskeleton</location>
        <location evidence="1">Microtubule organizing center</location>
        <location evidence="1">Centrosome</location>
        <location evidence="1">Centriole</location>
    </subcellularLocation>
    <subcellularLocation>
        <location evidence="2">Nucleus</location>
    </subcellularLocation>
</comment>
<evidence type="ECO:0000256" key="10">
    <source>
        <dbReference type="ARBA" id="ARBA00023204"/>
    </source>
</evidence>
<sequence length="109" mass="12793">MINGQIILEEEYDETYEPTEQEIYEYAQLIGIDPHRESDLLWIAREGIVAPLPPDWKPCQDASGDIYYFNFTTGDSVWDHPCDDYYRNMVQEERSKPRKANSGNKKESK</sequence>
<organism evidence="18 19">
    <name type="scientific">Nematostella vectensis</name>
    <name type="common">Starlet sea anemone</name>
    <dbReference type="NCBI Taxonomy" id="45351"/>
    <lineage>
        <taxon>Eukaryota</taxon>
        <taxon>Metazoa</taxon>
        <taxon>Cnidaria</taxon>
        <taxon>Anthozoa</taxon>
        <taxon>Hexacorallia</taxon>
        <taxon>Actiniaria</taxon>
        <taxon>Edwardsiidae</taxon>
        <taxon>Nematostella</taxon>
    </lineage>
</organism>
<dbReference type="HOGENOM" id="CLU_165114_0_0_1"/>